<reference evidence="8 9" key="1">
    <citation type="submission" date="2021-11" db="EMBL/GenBank/DDBJ databases">
        <authorList>
            <person name="Oh E.-T."/>
            <person name="Kim S.-B."/>
        </authorList>
    </citation>
    <scope>NUCLEOTIDE SEQUENCE [LARGE SCALE GENOMIC DNA]</scope>
    <source>
        <strain evidence="8 9">MMS20-SJTN17</strain>
    </source>
</reference>
<dbReference type="InterPro" id="IPR032696">
    <property type="entry name" value="SQ_cyclase_C"/>
</dbReference>
<organism evidence="8 9">
    <name type="scientific">Paraburkholderia translucens</name>
    <dbReference type="NCBI Taxonomy" id="2886945"/>
    <lineage>
        <taxon>Bacteria</taxon>
        <taxon>Pseudomonadati</taxon>
        <taxon>Pseudomonadota</taxon>
        <taxon>Betaproteobacteria</taxon>
        <taxon>Burkholderiales</taxon>
        <taxon>Burkholderiaceae</taxon>
        <taxon>Paraburkholderia</taxon>
    </lineage>
</organism>
<dbReference type="SUPFAM" id="SSF48239">
    <property type="entry name" value="Terpenoid cyclases/Protein prenyltransferases"/>
    <property type="match status" value="2"/>
</dbReference>
<keyword evidence="3" id="KW-0677">Repeat</keyword>
<keyword evidence="4 8" id="KW-0413">Isomerase</keyword>
<protein>
    <submittedName>
        <fullName evidence="8">Squalene--hopene cyclase</fullName>
        <ecNumber evidence="8">5.4.99.17</ecNumber>
    </submittedName>
</protein>
<dbReference type="EC" id="5.4.99.17" evidence="8"/>
<dbReference type="PANTHER" id="PTHR11764:SF20">
    <property type="entry name" value="LANOSTEROL SYNTHASE"/>
    <property type="match status" value="1"/>
</dbReference>
<evidence type="ECO:0000256" key="3">
    <source>
        <dbReference type="ARBA" id="ARBA00022737"/>
    </source>
</evidence>
<name>A0ABS8KE23_9BURK</name>
<keyword evidence="9" id="KW-1185">Reference proteome</keyword>
<dbReference type="SFLD" id="SFLDG01016">
    <property type="entry name" value="Prenyltransferase_Like_2"/>
    <property type="match status" value="1"/>
</dbReference>
<evidence type="ECO:0000256" key="2">
    <source>
        <dbReference type="ARBA" id="ARBA00009755"/>
    </source>
</evidence>
<feature type="region of interest" description="Disordered" evidence="5">
    <location>
        <begin position="1"/>
        <end position="27"/>
    </location>
</feature>
<evidence type="ECO:0000256" key="4">
    <source>
        <dbReference type="ARBA" id="ARBA00023235"/>
    </source>
</evidence>
<evidence type="ECO:0000313" key="9">
    <source>
        <dbReference type="Proteomes" id="UP001430614"/>
    </source>
</evidence>
<proteinExistence type="inferred from homology"/>
<evidence type="ECO:0000259" key="7">
    <source>
        <dbReference type="Pfam" id="PF13249"/>
    </source>
</evidence>
<dbReference type="NCBIfam" id="TIGR01507">
    <property type="entry name" value="hopene_cyclase"/>
    <property type="match status" value="1"/>
</dbReference>
<dbReference type="GO" id="GO:0051007">
    <property type="term" value="F:squalene-hopene cyclase activity"/>
    <property type="evidence" value="ECO:0007669"/>
    <property type="project" value="UniProtKB-EC"/>
</dbReference>
<evidence type="ECO:0000256" key="5">
    <source>
        <dbReference type="SAM" id="MobiDB-lite"/>
    </source>
</evidence>
<dbReference type="Proteomes" id="UP001430614">
    <property type="component" value="Unassembled WGS sequence"/>
</dbReference>
<dbReference type="PROSITE" id="PS01074">
    <property type="entry name" value="TERPENE_SYNTHASES"/>
    <property type="match status" value="1"/>
</dbReference>
<gene>
    <name evidence="8" type="primary">shc</name>
    <name evidence="8" type="ORF">LJ655_14145</name>
</gene>
<feature type="domain" description="Squalene cyclase C-terminal" evidence="6">
    <location>
        <begin position="359"/>
        <end position="680"/>
    </location>
</feature>
<dbReference type="InterPro" id="IPR032697">
    <property type="entry name" value="SQ_cyclase_N"/>
</dbReference>
<evidence type="ECO:0000256" key="1">
    <source>
        <dbReference type="ARBA" id="ARBA00004999"/>
    </source>
</evidence>
<comment type="similarity">
    <text evidence="2">Belongs to the terpene cyclase/mutase family.</text>
</comment>
<dbReference type="InterPro" id="IPR002365">
    <property type="entry name" value="Terpene_synthase_CS"/>
</dbReference>
<comment type="pathway">
    <text evidence="1">Secondary metabolite biosynthesis; hopanoid biosynthesis.</text>
</comment>
<dbReference type="InterPro" id="IPR006400">
    <property type="entry name" value="Hopene-cyclase"/>
</dbReference>
<dbReference type="Gene3D" id="1.50.10.20">
    <property type="match status" value="2"/>
</dbReference>
<comment type="caution">
    <text evidence="8">The sequence shown here is derived from an EMBL/GenBank/DDBJ whole genome shotgun (WGS) entry which is preliminary data.</text>
</comment>
<dbReference type="RefSeq" id="WP_230561859.1">
    <property type="nucleotide sequence ID" value="NZ_JAJITC010000006.1"/>
</dbReference>
<sequence length="694" mass="76976">MNDLSQTQPPDAVLPEPADAAPNPVEAGMVADTPTAAHATAAATPAPVQAASPSALDASITRAIDAILAAQQPDGHWVYELEADATIPAEYVLLVHYLGETPNLELEQKIARYLRRIQLPNGGWPLFTDGALDISASVKAYFALKMIGDPVDAEHMVRARDAILAHGGAEHANVFTRILLALFGVVSWRAVPMMPVEIMLLPVWFPFHLSKVSYWARTVIVPLLVLNAKRPLARNPRKVRIDELFRGAPVNTGMNQRAPHQHAGWFGFFRCVDTVLRAVDGLLPKATRERAIRAAVAFVDERLNGEDGLGAIFPAMANSVMMYDVLGYPADHPHRAIARKSLEKLLVIKDDEAYCQPCLSPVWDTSLAAHALLETGEARAEQAAERGLAWLRPLQILDVRGDWISRRPNVRPGGWAFQYNNAHYPDVDDTAVVAMAMHRSAALTQSDVDREAIARAREWVAGMQSSDGGWGAFEPENTQYYLNNIPFSDHGALLDPPTADVSGRCLSMFAQIGELPQSSEPARRALDYMLQEQEQDGSWYGRWGLNYIYGTWTALCSLNAAGMPHDDPRMRRAVQWLVSIQNDDGGWGEGGESYKLDYRGYERAPSTASQTAWALLGLMAAGEVNHESVARGIGYLQREQREHGLWDETRFTATGFPRVFYLRYHGYRKFFPLWALARFRHLKRNGLTRVTVGM</sequence>
<evidence type="ECO:0000313" key="8">
    <source>
        <dbReference type="EMBL" id="MCC8403012.1"/>
    </source>
</evidence>
<feature type="domain" description="Squalene cyclase N-terminal" evidence="7">
    <location>
        <begin position="60"/>
        <end position="350"/>
    </location>
</feature>
<dbReference type="NCBIfam" id="TIGR01787">
    <property type="entry name" value="squalene_cyclas"/>
    <property type="match status" value="1"/>
</dbReference>
<accession>A0ABS8KE23</accession>
<dbReference type="Pfam" id="PF13249">
    <property type="entry name" value="SQHop_cyclase_N"/>
    <property type="match status" value="1"/>
</dbReference>
<dbReference type="PANTHER" id="PTHR11764">
    <property type="entry name" value="TERPENE CYCLASE/MUTASE FAMILY MEMBER"/>
    <property type="match status" value="1"/>
</dbReference>
<dbReference type="CDD" id="cd02892">
    <property type="entry name" value="SQCY_1"/>
    <property type="match status" value="1"/>
</dbReference>
<dbReference type="InterPro" id="IPR018333">
    <property type="entry name" value="Squalene_cyclase"/>
</dbReference>
<dbReference type="Pfam" id="PF13243">
    <property type="entry name" value="SQHop_cyclase_C"/>
    <property type="match status" value="1"/>
</dbReference>
<dbReference type="EMBL" id="JAJITC010000006">
    <property type="protein sequence ID" value="MCC8403012.1"/>
    <property type="molecule type" value="Genomic_DNA"/>
</dbReference>
<evidence type="ECO:0000259" key="6">
    <source>
        <dbReference type="Pfam" id="PF13243"/>
    </source>
</evidence>
<dbReference type="InterPro" id="IPR008930">
    <property type="entry name" value="Terpenoid_cyclase/PrenylTrfase"/>
</dbReference>